<dbReference type="InterPro" id="IPR011989">
    <property type="entry name" value="ARM-like"/>
</dbReference>
<dbReference type="SUPFAM" id="SSF48371">
    <property type="entry name" value="ARM repeat"/>
    <property type="match status" value="1"/>
</dbReference>
<evidence type="ECO:0000256" key="1">
    <source>
        <dbReference type="ARBA" id="ARBA00022737"/>
    </source>
</evidence>
<dbReference type="Pfam" id="PF22493">
    <property type="entry name" value="PUF_NOP9"/>
    <property type="match status" value="1"/>
</dbReference>
<dbReference type="GO" id="GO:0000056">
    <property type="term" value="P:ribosomal small subunit export from nucleus"/>
    <property type="evidence" value="ECO:0007669"/>
    <property type="project" value="TreeGrafter"/>
</dbReference>
<organism evidence="3">
    <name type="scientific">Culicoides sonorensis</name>
    <name type="common">Biting midge</name>
    <dbReference type="NCBI Taxonomy" id="179676"/>
    <lineage>
        <taxon>Eukaryota</taxon>
        <taxon>Metazoa</taxon>
        <taxon>Ecdysozoa</taxon>
        <taxon>Arthropoda</taxon>
        <taxon>Hexapoda</taxon>
        <taxon>Insecta</taxon>
        <taxon>Pterygota</taxon>
        <taxon>Neoptera</taxon>
        <taxon>Endopterygota</taxon>
        <taxon>Diptera</taxon>
        <taxon>Nematocera</taxon>
        <taxon>Chironomoidea</taxon>
        <taxon>Ceratopogonidae</taxon>
        <taxon>Ceratopogoninae</taxon>
        <taxon>Culicoides</taxon>
        <taxon>Monoculicoides</taxon>
    </lineage>
</organism>
<dbReference type="SMART" id="SM00025">
    <property type="entry name" value="Pumilio"/>
    <property type="match status" value="4"/>
</dbReference>
<dbReference type="OMA" id="HHLVRNF"/>
<dbReference type="InterPro" id="IPR001313">
    <property type="entry name" value="Pumilio_RNA-bd_rpt"/>
</dbReference>
<dbReference type="PANTHER" id="PTHR13102">
    <property type="entry name" value="NUCLEOLAR PROTEIN 9"/>
    <property type="match status" value="1"/>
</dbReference>
<dbReference type="InterPro" id="IPR040000">
    <property type="entry name" value="NOP9"/>
</dbReference>
<dbReference type="EMBL" id="UFQT01002915">
    <property type="protein sequence ID" value="SSX34272.1"/>
    <property type="molecule type" value="Genomic_DNA"/>
</dbReference>
<dbReference type="GO" id="GO:0030688">
    <property type="term" value="C:preribosome, small subunit precursor"/>
    <property type="evidence" value="ECO:0007669"/>
    <property type="project" value="TreeGrafter"/>
</dbReference>
<keyword evidence="1" id="KW-0677">Repeat</keyword>
<dbReference type="InterPro" id="IPR016024">
    <property type="entry name" value="ARM-type_fold"/>
</dbReference>
<dbReference type="GO" id="GO:0000480">
    <property type="term" value="P:endonucleolytic cleavage in 5'-ETS of tricistronic rRNA transcript (SSU-rRNA, 5.8S rRNA, LSU-rRNA)"/>
    <property type="evidence" value="ECO:0007669"/>
    <property type="project" value="TreeGrafter"/>
</dbReference>
<dbReference type="GO" id="GO:0000447">
    <property type="term" value="P:endonucleolytic cleavage in ITS1 to separate SSU-rRNA from 5.8S rRNA and LSU-rRNA from tricistronic rRNA transcript (SSU-rRNA, 5.8S rRNA, LSU-rRNA)"/>
    <property type="evidence" value="ECO:0007669"/>
    <property type="project" value="TreeGrafter"/>
</dbReference>
<name>A0A336MV57_CULSO</name>
<proteinExistence type="predicted"/>
<evidence type="ECO:0000256" key="2">
    <source>
        <dbReference type="SAM" id="MobiDB-lite"/>
    </source>
</evidence>
<protein>
    <submittedName>
        <fullName evidence="3">CSON007740 protein</fullName>
    </submittedName>
</protein>
<dbReference type="GO" id="GO:0000472">
    <property type="term" value="P:endonucleolytic cleavage to generate mature 5'-end of SSU-rRNA from (SSU-rRNA, 5.8S rRNA, LSU-rRNA)"/>
    <property type="evidence" value="ECO:0007669"/>
    <property type="project" value="TreeGrafter"/>
</dbReference>
<sequence>MIEENQNESNEPFKKRGKKRKSFFQNAKSFAKKGSYGRGADVDQETYNYFLNIIEMLRSQDEPKDLEEKQIIANNALEDRMDTIKTLVMNQVCSRAVENLLPYLNHELFQRIASVFSNDFRITCVDQYASHVLEKLLEISLLRYVSDQIPSKKEKFGDVNDEISHCLNTEFTDDEKTFCGDFVVKTGKFLMNNLEDFAGNTYANHVIRKVLLCLTGLFKLNSTGKSKKVNPNYKEEYVPFVVPDSWTEIVKEYAERLQKWPMFSDFPYDELSSGLLQNLCISLKYIDKNMLKSFGKKILHEGFLKVDENVDEKDEKKEGDTPLPKVFTTESSIRLLEVLLSVAGAKLLTQLNAMLFTGRLKILCLHPSANFSVQKLLQNVKEEAEFNVIFDEMQSLIEEILQHGYTGVVYALAQACERLKQKQGQFIQVLQKVLQCEKNPPVSFFICVSKLKPSSVCAKDESGFVHLHGSLIIQQIFFFNKPIKFIQNMLELKNDILVSIFCDPKGSHIVDAFVKSKFIGEQSKLKLVKHLEGQYLKMAMSKHGSQALEVLFNSLPMKLKTCILDELADNFNQLNGSPSGQIVSKKLHIETYKKNPKRWEASFEKAGKVQDMFKDIIT</sequence>
<dbReference type="GO" id="GO:0005730">
    <property type="term" value="C:nucleolus"/>
    <property type="evidence" value="ECO:0007669"/>
    <property type="project" value="TreeGrafter"/>
</dbReference>
<reference evidence="3" key="1">
    <citation type="submission" date="2018-07" db="EMBL/GenBank/DDBJ databases">
        <authorList>
            <person name="Quirk P.G."/>
            <person name="Krulwich T.A."/>
        </authorList>
    </citation>
    <scope>NUCLEOTIDE SEQUENCE</scope>
</reference>
<dbReference type="GO" id="GO:0003723">
    <property type="term" value="F:RNA binding"/>
    <property type="evidence" value="ECO:0007669"/>
    <property type="project" value="InterPro"/>
</dbReference>
<accession>A0A336MV57</accession>
<feature type="region of interest" description="Disordered" evidence="2">
    <location>
        <begin position="1"/>
        <end position="21"/>
    </location>
</feature>
<gene>
    <name evidence="3" type="primary">CSON007740</name>
</gene>
<dbReference type="VEuPathDB" id="VectorBase:CSON007740"/>
<dbReference type="Gene3D" id="1.25.10.10">
    <property type="entry name" value="Leucine-rich Repeat Variant"/>
    <property type="match status" value="2"/>
</dbReference>
<evidence type="ECO:0000313" key="3">
    <source>
        <dbReference type="EMBL" id="SSX34272.1"/>
    </source>
</evidence>
<dbReference type="PANTHER" id="PTHR13102:SF0">
    <property type="entry name" value="NUCLEOLAR PROTEIN 9"/>
    <property type="match status" value="1"/>
</dbReference>
<dbReference type="GO" id="GO:0030686">
    <property type="term" value="C:90S preribosome"/>
    <property type="evidence" value="ECO:0007669"/>
    <property type="project" value="TreeGrafter"/>
</dbReference>
<dbReference type="AlphaFoldDB" id="A0A336MV57"/>